<evidence type="ECO:0000313" key="2">
    <source>
        <dbReference type="Proteomes" id="UP000531594"/>
    </source>
</evidence>
<keyword evidence="2" id="KW-1185">Reference proteome</keyword>
<proteinExistence type="predicted"/>
<dbReference type="AlphaFoldDB" id="A0A7X0HWT1"/>
<name>A0A7X0HWT1_9BACI</name>
<protein>
    <submittedName>
        <fullName evidence="1">Uncharacterized protein</fullName>
    </submittedName>
</protein>
<sequence>MGAGVKRYVVIGFDIREHIVIGKVFEDIEEANEYLQYLNNEMIGKVIEEEHRLLEYAEMHEMDYVPLK</sequence>
<accession>A0A7X0HWT1</accession>
<gene>
    <name evidence="1" type="ORF">HNR53_003728</name>
</gene>
<dbReference type="EMBL" id="JACHGK010000016">
    <property type="protein sequence ID" value="MBB6447051.1"/>
    <property type="molecule type" value="Genomic_DNA"/>
</dbReference>
<evidence type="ECO:0000313" key="1">
    <source>
        <dbReference type="EMBL" id="MBB6447051.1"/>
    </source>
</evidence>
<organism evidence="1 2">
    <name type="scientific">Bacillus benzoevorans</name>
    <dbReference type="NCBI Taxonomy" id="1456"/>
    <lineage>
        <taxon>Bacteria</taxon>
        <taxon>Bacillati</taxon>
        <taxon>Bacillota</taxon>
        <taxon>Bacilli</taxon>
        <taxon>Bacillales</taxon>
        <taxon>Bacillaceae</taxon>
        <taxon>Bacillus</taxon>
    </lineage>
</organism>
<reference evidence="1 2" key="1">
    <citation type="submission" date="2020-08" db="EMBL/GenBank/DDBJ databases">
        <title>Genomic Encyclopedia of Type Strains, Phase IV (KMG-IV): sequencing the most valuable type-strain genomes for metagenomic binning, comparative biology and taxonomic classification.</title>
        <authorList>
            <person name="Goeker M."/>
        </authorList>
    </citation>
    <scope>NUCLEOTIDE SEQUENCE [LARGE SCALE GENOMIC DNA]</scope>
    <source>
        <strain evidence="1 2">DSM 5391</strain>
    </source>
</reference>
<comment type="caution">
    <text evidence="1">The sequence shown here is derived from an EMBL/GenBank/DDBJ whole genome shotgun (WGS) entry which is preliminary data.</text>
</comment>
<dbReference type="Proteomes" id="UP000531594">
    <property type="component" value="Unassembled WGS sequence"/>
</dbReference>